<dbReference type="Proteomes" id="UP000593560">
    <property type="component" value="Unassembled WGS sequence"/>
</dbReference>
<reference evidence="2 3" key="1">
    <citation type="journal article" date="2019" name="Genome Biol. Evol.">
        <title>Insights into the evolution of the New World diploid cottons (Gossypium, subgenus Houzingenia) based on genome sequencing.</title>
        <authorList>
            <person name="Grover C.E."/>
            <person name="Arick M.A. 2nd"/>
            <person name="Thrash A."/>
            <person name="Conover J.L."/>
            <person name="Sanders W.S."/>
            <person name="Peterson D.G."/>
            <person name="Frelichowski J.E."/>
            <person name="Scheffler J.A."/>
            <person name="Scheffler B.E."/>
            <person name="Wendel J.F."/>
        </authorList>
    </citation>
    <scope>NUCLEOTIDE SEQUENCE [LARGE SCALE GENOMIC DNA]</scope>
    <source>
        <strain evidence="2">0</strain>
        <tissue evidence="2">Leaf</tissue>
    </source>
</reference>
<sequence>MGFKVNTSFLRDNSSKGADGNLVLPNISFNGISTLSMQNPIAVGIPKVTPPLAVLTNSPAAVDNTGKLPSVTLLPAANAASFSSVSTVAERVNAAPTERQTPPTNGSSMLKKRNKSKK</sequence>
<feature type="region of interest" description="Disordered" evidence="1">
    <location>
        <begin position="91"/>
        <end position="118"/>
    </location>
</feature>
<dbReference type="AlphaFoldDB" id="A0A7J9GL09"/>
<evidence type="ECO:0000256" key="1">
    <source>
        <dbReference type="SAM" id="MobiDB-lite"/>
    </source>
</evidence>
<comment type="caution">
    <text evidence="2">The sequence shown here is derived from an EMBL/GenBank/DDBJ whole genome shotgun (WGS) entry which is preliminary data.</text>
</comment>
<accession>A0A7J9GL09</accession>
<organism evidence="2 3">
    <name type="scientific">Gossypium harknessii</name>
    <dbReference type="NCBI Taxonomy" id="34285"/>
    <lineage>
        <taxon>Eukaryota</taxon>
        <taxon>Viridiplantae</taxon>
        <taxon>Streptophyta</taxon>
        <taxon>Embryophyta</taxon>
        <taxon>Tracheophyta</taxon>
        <taxon>Spermatophyta</taxon>
        <taxon>Magnoliopsida</taxon>
        <taxon>eudicotyledons</taxon>
        <taxon>Gunneridae</taxon>
        <taxon>Pentapetalae</taxon>
        <taxon>rosids</taxon>
        <taxon>malvids</taxon>
        <taxon>Malvales</taxon>
        <taxon>Malvaceae</taxon>
        <taxon>Malvoideae</taxon>
        <taxon>Gossypium</taxon>
    </lineage>
</organism>
<feature type="compositionally biased region" description="Polar residues" evidence="1">
    <location>
        <begin position="98"/>
        <end position="108"/>
    </location>
</feature>
<gene>
    <name evidence="2" type="ORF">Gohar_008866</name>
</gene>
<protein>
    <submittedName>
        <fullName evidence="2">Uncharacterized protein</fullName>
    </submittedName>
</protein>
<evidence type="ECO:0000313" key="3">
    <source>
        <dbReference type="Proteomes" id="UP000593560"/>
    </source>
</evidence>
<evidence type="ECO:0000313" key="2">
    <source>
        <dbReference type="EMBL" id="MBA0798259.1"/>
    </source>
</evidence>
<dbReference type="EMBL" id="JABFAD010000005">
    <property type="protein sequence ID" value="MBA0798259.1"/>
    <property type="molecule type" value="Genomic_DNA"/>
</dbReference>
<proteinExistence type="predicted"/>
<name>A0A7J9GL09_9ROSI</name>
<feature type="non-terminal residue" evidence="2">
    <location>
        <position position="118"/>
    </location>
</feature>
<keyword evidence="3" id="KW-1185">Reference proteome</keyword>